<evidence type="ECO:0000259" key="2">
    <source>
        <dbReference type="Pfam" id="PF25583"/>
    </source>
</evidence>
<dbReference type="PANTHER" id="PTHR34580:SF1">
    <property type="entry name" value="PROTEIN PAFC"/>
    <property type="match status" value="1"/>
</dbReference>
<dbReference type="InterPro" id="IPR026881">
    <property type="entry name" value="WYL_dom"/>
</dbReference>
<reference evidence="3" key="1">
    <citation type="journal article" date="2014" name="Front. Microbiol.">
        <title>High frequency of phylogenetically diverse reductive dehalogenase-homologous genes in deep subseafloor sedimentary metagenomes.</title>
        <authorList>
            <person name="Kawai M."/>
            <person name="Futagami T."/>
            <person name="Toyoda A."/>
            <person name="Takaki Y."/>
            <person name="Nishi S."/>
            <person name="Hori S."/>
            <person name="Arai W."/>
            <person name="Tsubouchi T."/>
            <person name="Morono Y."/>
            <person name="Uchiyama I."/>
            <person name="Ito T."/>
            <person name="Fujiyama A."/>
            <person name="Inagaki F."/>
            <person name="Takami H."/>
        </authorList>
    </citation>
    <scope>NUCLEOTIDE SEQUENCE</scope>
    <source>
        <strain evidence="3">Expedition CK06-06</strain>
    </source>
</reference>
<sequence length="244" mass="27861">MLVLTRQLRGVEAVHLLSHSARAAVKLESVLPPSIRDQVGTVIRQLSASLGAVSRYEGPEEMFDELAEAIANRNVSRIVYDSFHEKKQITTNVHPYRMAFVRRGWYLIAHSVMHEQTRTFKLARIRDLKVTKRHFTASEDVDPESYFGDAWGMIPEGKRYNVHLWFSPRVAGNVAEVGWHHTQEIEFNDDGSIDFRVRVDGLGEIIWWILGYGDEVEVIAPAALRRKVAAVAESVAAKYRKEHR</sequence>
<dbReference type="InterPro" id="IPR057727">
    <property type="entry name" value="WCX_dom"/>
</dbReference>
<dbReference type="Pfam" id="PF25583">
    <property type="entry name" value="WCX"/>
    <property type="match status" value="1"/>
</dbReference>
<comment type="caution">
    <text evidence="3">The sequence shown here is derived from an EMBL/GenBank/DDBJ whole genome shotgun (WGS) entry which is preliminary data.</text>
</comment>
<evidence type="ECO:0000259" key="1">
    <source>
        <dbReference type="Pfam" id="PF13280"/>
    </source>
</evidence>
<dbReference type="PANTHER" id="PTHR34580">
    <property type="match status" value="1"/>
</dbReference>
<dbReference type="EMBL" id="BARS01041037">
    <property type="protein sequence ID" value="GAG41318.1"/>
    <property type="molecule type" value="Genomic_DNA"/>
</dbReference>
<feature type="domain" description="WCX" evidence="2">
    <location>
        <begin position="159"/>
        <end position="235"/>
    </location>
</feature>
<gene>
    <name evidence="3" type="ORF">S01H1_62475</name>
</gene>
<accession>X0XXJ2</accession>
<dbReference type="PROSITE" id="PS52050">
    <property type="entry name" value="WYL"/>
    <property type="match status" value="1"/>
</dbReference>
<name>X0XXJ2_9ZZZZ</name>
<proteinExistence type="predicted"/>
<dbReference type="AlphaFoldDB" id="X0XXJ2"/>
<evidence type="ECO:0000313" key="3">
    <source>
        <dbReference type="EMBL" id="GAG41318.1"/>
    </source>
</evidence>
<organism evidence="3">
    <name type="scientific">marine sediment metagenome</name>
    <dbReference type="NCBI Taxonomy" id="412755"/>
    <lineage>
        <taxon>unclassified sequences</taxon>
        <taxon>metagenomes</taxon>
        <taxon>ecological metagenomes</taxon>
    </lineage>
</organism>
<dbReference type="Pfam" id="PF13280">
    <property type="entry name" value="WYL"/>
    <property type="match status" value="1"/>
</dbReference>
<protein>
    <submittedName>
        <fullName evidence="3">Uncharacterized protein</fullName>
    </submittedName>
</protein>
<feature type="domain" description="WYL" evidence="1">
    <location>
        <begin position="61"/>
        <end position="130"/>
    </location>
</feature>
<dbReference type="InterPro" id="IPR051534">
    <property type="entry name" value="CBASS_pafABC_assoc_protein"/>
</dbReference>